<evidence type="ECO:0000256" key="4">
    <source>
        <dbReference type="ARBA" id="ARBA00023163"/>
    </source>
</evidence>
<dbReference type="GO" id="GO:0006351">
    <property type="term" value="P:DNA-templated transcription"/>
    <property type="evidence" value="ECO:0007669"/>
    <property type="project" value="InterPro"/>
</dbReference>
<evidence type="ECO:0000256" key="1">
    <source>
        <dbReference type="ARBA" id="ARBA00022833"/>
    </source>
</evidence>
<dbReference type="InterPro" id="IPR007219">
    <property type="entry name" value="XnlR_reg_dom"/>
</dbReference>
<dbReference type="InterPro" id="IPR001138">
    <property type="entry name" value="Zn2Cys6_DnaBD"/>
</dbReference>
<name>A0A9P4NWB1_9PEZI</name>
<evidence type="ECO:0000256" key="3">
    <source>
        <dbReference type="ARBA" id="ARBA00023125"/>
    </source>
</evidence>
<evidence type="ECO:0000259" key="7">
    <source>
        <dbReference type="SMART" id="SM00906"/>
    </source>
</evidence>
<gene>
    <name evidence="8" type="ORF">EJ08DRAFT_584845</name>
</gene>
<organism evidence="8 9">
    <name type="scientific">Tothia fuscella</name>
    <dbReference type="NCBI Taxonomy" id="1048955"/>
    <lineage>
        <taxon>Eukaryota</taxon>
        <taxon>Fungi</taxon>
        <taxon>Dikarya</taxon>
        <taxon>Ascomycota</taxon>
        <taxon>Pezizomycotina</taxon>
        <taxon>Dothideomycetes</taxon>
        <taxon>Pleosporomycetidae</taxon>
        <taxon>Venturiales</taxon>
        <taxon>Cylindrosympodiaceae</taxon>
        <taxon>Tothia</taxon>
    </lineage>
</organism>
<keyword evidence="4" id="KW-0804">Transcription</keyword>
<dbReference type="Proteomes" id="UP000800235">
    <property type="component" value="Unassembled WGS sequence"/>
</dbReference>
<dbReference type="OrthoDB" id="10031947at2759"/>
<evidence type="ECO:0000256" key="5">
    <source>
        <dbReference type="ARBA" id="ARBA00023242"/>
    </source>
</evidence>
<dbReference type="CDD" id="cd00067">
    <property type="entry name" value="GAL4"/>
    <property type="match status" value="1"/>
</dbReference>
<keyword evidence="9" id="KW-1185">Reference proteome</keyword>
<dbReference type="SMART" id="SM00906">
    <property type="entry name" value="Fungal_trans"/>
    <property type="match status" value="1"/>
</dbReference>
<dbReference type="CDD" id="cd12148">
    <property type="entry name" value="fungal_TF_MHR"/>
    <property type="match status" value="1"/>
</dbReference>
<dbReference type="Pfam" id="PF04082">
    <property type="entry name" value="Fungal_trans"/>
    <property type="match status" value="1"/>
</dbReference>
<dbReference type="PANTHER" id="PTHR47171:SF6">
    <property type="entry name" value="SPECIFIC TRANSCRIPTION FACTOR, PUTATIVE (AFU_ORTHOLOGUE AFUA_2G06130)-RELATED"/>
    <property type="match status" value="1"/>
</dbReference>
<dbReference type="GO" id="GO:0000981">
    <property type="term" value="F:DNA-binding transcription factor activity, RNA polymerase II-specific"/>
    <property type="evidence" value="ECO:0007669"/>
    <property type="project" value="InterPro"/>
</dbReference>
<proteinExistence type="predicted"/>
<dbReference type="AlphaFoldDB" id="A0A9P4NWB1"/>
<evidence type="ECO:0000313" key="8">
    <source>
        <dbReference type="EMBL" id="KAF2432812.1"/>
    </source>
</evidence>
<evidence type="ECO:0000256" key="6">
    <source>
        <dbReference type="SAM" id="MobiDB-lite"/>
    </source>
</evidence>
<evidence type="ECO:0000256" key="2">
    <source>
        <dbReference type="ARBA" id="ARBA00023015"/>
    </source>
</evidence>
<feature type="domain" description="Xylanolytic transcriptional activator regulatory" evidence="7">
    <location>
        <begin position="276"/>
        <end position="346"/>
    </location>
</feature>
<keyword evidence="3" id="KW-0238">DNA-binding</keyword>
<reference evidence="8" key="1">
    <citation type="journal article" date="2020" name="Stud. Mycol.">
        <title>101 Dothideomycetes genomes: a test case for predicting lifestyles and emergence of pathogens.</title>
        <authorList>
            <person name="Haridas S."/>
            <person name="Albert R."/>
            <person name="Binder M."/>
            <person name="Bloem J."/>
            <person name="Labutti K."/>
            <person name="Salamov A."/>
            <person name="Andreopoulos B."/>
            <person name="Baker S."/>
            <person name="Barry K."/>
            <person name="Bills G."/>
            <person name="Bluhm B."/>
            <person name="Cannon C."/>
            <person name="Castanera R."/>
            <person name="Culley D."/>
            <person name="Daum C."/>
            <person name="Ezra D."/>
            <person name="Gonzalez J."/>
            <person name="Henrissat B."/>
            <person name="Kuo A."/>
            <person name="Liang C."/>
            <person name="Lipzen A."/>
            <person name="Lutzoni F."/>
            <person name="Magnuson J."/>
            <person name="Mondo S."/>
            <person name="Nolan M."/>
            <person name="Ohm R."/>
            <person name="Pangilinan J."/>
            <person name="Park H.-J."/>
            <person name="Ramirez L."/>
            <person name="Alfaro M."/>
            <person name="Sun H."/>
            <person name="Tritt A."/>
            <person name="Yoshinaga Y."/>
            <person name="Zwiers L.-H."/>
            <person name="Turgeon B."/>
            <person name="Goodwin S."/>
            <person name="Spatafora J."/>
            <person name="Crous P."/>
            <person name="Grigoriev I."/>
        </authorList>
    </citation>
    <scope>NUCLEOTIDE SEQUENCE</scope>
    <source>
        <strain evidence="8">CBS 130266</strain>
    </source>
</reference>
<protein>
    <recommendedName>
        <fullName evidence="7">Xylanolytic transcriptional activator regulatory domain-containing protein</fullName>
    </recommendedName>
</protein>
<dbReference type="InterPro" id="IPR052073">
    <property type="entry name" value="Amide_Lactam_Regulators"/>
</dbReference>
<feature type="region of interest" description="Disordered" evidence="6">
    <location>
        <begin position="41"/>
        <end position="93"/>
    </location>
</feature>
<dbReference type="PANTHER" id="PTHR47171">
    <property type="entry name" value="FARA-RELATED"/>
    <property type="match status" value="1"/>
</dbReference>
<dbReference type="GO" id="GO:0003677">
    <property type="term" value="F:DNA binding"/>
    <property type="evidence" value="ECO:0007669"/>
    <property type="project" value="UniProtKB-KW"/>
</dbReference>
<evidence type="ECO:0000313" key="9">
    <source>
        <dbReference type="Proteomes" id="UP000800235"/>
    </source>
</evidence>
<comment type="caution">
    <text evidence="8">The sequence shown here is derived from an EMBL/GenBank/DDBJ whole genome shotgun (WGS) entry which is preliminary data.</text>
</comment>
<sequence>MASMITFAANNELFRKRKRVYRACENCKKRRKRCTHTFADEDEPSIPVSNETVNTNTSGLKSPISNTRVSLEETEPTALPDSNSAQRSRSASPAQFLCYSRPEAVLQAQERDPNPQDHECGYWILPAKGRTGSTTKSNTLETDNQALQTYPSLVDVSVLPPKEHLDSLLQIYFTYIHPILPVVDQERPGRRRNGALLSPMLLQAICIVASRHGSACDHLILPTLSSLMEPREFAKRLYKSINAALNAKLEKDRIVLIQVHTLLSLYVEGTDGAEQASLHLVQAVHGAHTLGMQFGRSRADNRAEYVDGLFWCLWGLDRLNSTTAGRPVMVHDRDNRIDSPLFNPQVKYTPFGVWLQLTNLLDKVIAYYRPHNDSACTGWEEEFPGFEDMLGSSADQLDPSISTTLELFYHATAMCSHRSRPITEVVPSTPSYVRQSLSTIRVIQILSKENPEDLSPLPVVPWALSLAMANAYRQFRQSKLSTHRTRAKNDLQICCDLLQKMRSVWWSAGAMADLGNAALKQACKPAAGKKKSGTKDGVNLDAQKAVTVTANDRGPAPGSGSTAASLAVLSGYNPETGKSTALSDFSPTLEPTFQMQTGLEGLPPLPTSFNTQLSPDWMNFDVAFENFDAVLGNSGSDLSMELLRPFNFEDFGAFEYPSTIE</sequence>
<feature type="compositionally biased region" description="Polar residues" evidence="6">
    <location>
        <begin position="47"/>
        <end position="69"/>
    </location>
</feature>
<feature type="compositionally biased region" description="Low complexity" evidence="6">
    <location>
        <begin position="82"/>
        <end position="93"/>
    </location>
</feature>
<accession>A0A9P4NWB1</accession>
<dbReference type="EMBL" id="MU007024">
    <property type="protein sequence ID" value="KAF2432812.1"/>
    <property type="molecule type" value="Genomic_DNA"/>
</dbReference>
<dbReference type="GO" id="GO:0008270">
    <property type="term" value="F:zinc ion binding"/>
    <property type="evidence" value="ECO:0007669"/>
    <property type="project" value="InterPro"/>
</dbReference>
<keyword evidence="5" id="KW-0539">Nucleus</keyword>
<keyword evidence="2" id="KW-0805">Transcription regulation</keyword>
<keyword evidence="1" id="KW-0862">Zinc</keyword>